<proteinExistence type="predicted"/>
<organism evidence="2 3">
    <name type="scientific">Cohnella cellulosilytica</name>
    <dbReference type="NCBI Taxonomy" id="986710"/>
    <lineage>
        <taxon>Bacteria</taxon>
        <taxon>Bacillati</taxon>
        <taxon>Bacillota</taxon>
        <taxon>Bacilli</taxon>
        <taxon>Bacillales</taxon>
        <taxon>Paenibacillaceae</taxon>
        <taxon>Cohnella</taxon>
    </lineage>
</organism>
<name>A0ABW2FGL5_9BACL</name>
<dbReference type="Proteomes" id="UP001596378">
    <property type="component" value="Unassembled WGS sequence"/>
</dbReference>
<keyword evidence="1" id="KW-0472">Membrane</keyword>
<evidence type="ECO:0000256" key="1">
    <source>
        <dbReference type="SAM" id="Phobius"/>
    </source>
</evidence>
<keyword evidence="3" id="KW-1185">Reference proteome</keyword>
<dbReference type="EMBL" id="JBHTAI010000014">
    <property type="protein sequence ID" value="MFC7151084.1"/>
    <property type="molecule type" value="Genomic_DNA"/>
</dbReference>
<accession>A0ABW2FGL5</accession>
<comment type="caution">
    <text evidence="2">The sequence shown here is derived from an EMBL/GenBank/DDBJ whole genome shotgun (WGS) entry which is preliminary data.</text>
</comment>
<evidence type="ECO:0000313" key="3">
    <source>
        <dbReference type="Proteomes" id="UP001596378"/>
    </source>
</evidence>
<dbReference type="RefSeq" id="WP_378049681.1">
    <property type="nucleotide sequence ID" value="NZ_JBHMDN010000021.1"/>
</dbReference>
<keyword evidence="1" id="KW-1133">Transmembrane helix</keyword>
<reference evidence="3" key="1">
    <citation type="journal article" date="2019" name="Int. J. Syst. Evol. Microbiol.">
        <title>The Global Catalogue of Microorganisms (GCM) 10K type strain sequencing project: providing services to taxonomists for standard genome sequencing and annotation.</title>
        <authorList>
            <consortium name="The Broad Institute Genomics Platform"/>
            <consortium name="The Broad Institute Genome Sequencing Center for Infectious Disease"/>
            <person name="Wu L."/>
            <person name="Ma J."/>
        </authorList>
    </citation>
    <scope>NUCLEOTIDE SEQUENCE [LARGE SCALE GENOMIC DNA]</scope>
    <source>
        <strain evidence="3">KCTC 12907</strain>
    </source>
</reference>
<gene>
    <name evidence="2" type="ORF">ACFQMJ_21315</name>
</gene>
<keyword evidence="1" id="KW-0812">Transmembrane</keyword>
<feature type="transmembrane region" description="Helical" evidence="1">
    <location>
        <begin position="36"/>
        <end position="54"/>
    </location>
</feature>
<evidence type="ECO:0000313" key="2">
    <source>
        <dbReference type="EMBL" id="MFC7151084.1"/>
    </source>
</evidence>
<protein>
    <submittedName>
        <fullName evidence="2">Uncharacterized protein</fullName>
    </submittedName>
</protein>
<sequence length="75" mass="8497">MNVNWRILLFLFLLILPLYEKGYLRSLRSRKDTALFYLIWALSLAAAGAESVGLPMPRPLDWIRAASAPLAKLLP</sequence>